<dbReference type="Gene3D" id="3.40.50.300">
    <property type="entry name" value="P-loop containing nucleotide triphosphate hydrolases"/>
    <property type="match status" value="1"/>
</dbReference>
<feature type="binding site" evidence="11">
    <location>
        <begin position="12"/>
        <end position="17"/>
    </location>
    <ligand>
        <name>ATP</name>
        <dbReference type="ChEBI" id="CHEBI:30616"/>
    </ligand>
</feature>
<keyword evidence="9 11" id="KW-0057">Aromatic amino acid biosynthesis</keyword>
<feature type="binding site" evidence="11">
    <location>
        <position position="16"/>
    </location>
    <ligand>
        <name>Mg(2+)</name>
        <dbReference type="ChEBI" id="CHEBI:18420"/>
    </ligand>
</feature>
<evidence type="ECO:0000256" key="7">
    <source>
        <dbReference type="ARBA" id="ARBA00022777"/>
    </source>
</evidence>
<feature type="binding site" evidence="11">
    <location>
        <position position="58"/>
    </location>
    <ligand>
        <name>substrate</name>
    </ligand>
</feature>
<evidence type="ECO:0000256" key="9">
    <source>
        <dbReference type="ARBA" id="ARBA00023141"/>
    </source>
</evidence>
<dbReference type="PROSITE" id="PS01128">
    <property type="entry name" value="SHIKIMATE_KINASE"/>
    <property type="match status" value="1"/>
</dbReference>
<proteinExistence type="inferred from homology"/>
<feature type="binding site" evidence="11">
    <location>
        <position position="137"/>
    </location>
    <ligand>
        <name>substrate</name>
    </ligand>
</feature>
<dbReference type="GO" id="GO:0000287">
    <property type="term" value="F:magnesium ion binding"/>
    <property type="evidence" value="ECO:0007669"/>
    <property type="project" value="UniProtKB-UniRule"/>
</dbReference>
<dbReference type="PRINTS" id="PR01100">
    <property type="entry name" value="SHIKIMTKNASE"/>
</dbReference>
<feature type="binding site" evidence="11">
    <location>
        <position position="154"/>
    </location>
    <ligand>
        <name>ATP</name>
        <dbReference type="ChEBI" id="CHEBI:30616"/>
    </ligand>
</feature>
<keyword evidence="8 11" id="KW-0067">ATP-binding</keyword>
<feature type="binding site" evidence="11">
    <location>
        <position position="118"/>
    </location>
    <ligand>
        <name>ATP</name>
        <dbReference type="ChEBI" id="CHEBI:30616"/>
    </ligand>
</feature>
<dbReference type="SUPFAM" id="SSF52540">
    <property type="entry name" value="P-loop containing nucleoside triphosphate hydrolases"/>
    <property type="match status" value="1"/>
</dbReference>
<comment type="pathway">
    <text evidence="1 11">Metabolic intermediate biosynthesis; chorismate biosynthesis; chorismate from D-erythrose 4-phosphate and phosphoenolpyruvate: step 5/7.</text>
</comment>
<protein>
    <recommendedName>
        <fullName evidence="3 11">Shikimate kinase</fullName>
        <shortName evidence="11">SK</shortName>
        <ecNumber evidence="3 11">2.7.1.71</ecNumber>
    </recommendedName>
</protein>
<dbReference type="PANTHER" id="PTHR21087:SF16">
    <property type="entry name" value="SHIKIMATE KINASE 1, CHLOROPLASTIC"/>
    <property type="match status" value="1"/>
</dbReference>
<dbReference type="AlphaFoldDB" id="A0A839UP59"/>
<keyword evidence="6 11" id="KW-0547">Nucleotide-binding</keyword>
<comment type="cofactor">
    <cofactor evidence="11">
        <name>Mg(2+)</name>
        <dbReference type="ChEBI" id="CHEBI:18420"/>
    </cofactor>
    <text evidence="11">Binds 1 Mg(2+) ion per subunit.</text>
</comment>
<keyword evidence="13" id="KW-1185">Reference proteome</keyword>
<dbReference type="GO" id="GO:0004765">
    <property type="term" value="F:shikimate kinase activity"/>
    <property type="evidence" value="ECO:0007669"/>
    <property type="project" value="UniProtKB-UniRule"/>
</dbReference>
<dbReference type="EMBL" id="JACHXZ010000001">
    <property type="protein sequence ID" value="MBB3167227.1"/>
    <property type="molecule type" value="Genomic_DNA"/>
</dbReference>
<comment type="subunit">
    <text evidence="11">Monomer.</text>
</comment>
<keyword evidence="11" id="KW-0479">Metal-binding</keyword>
<dbReference type="RefSeq" id="WP_183907762.1">
    <property type="nucleotide sequence ID" value="NZ_JACHXZ010000001.1"/>
</dbReference>
<accession>A0A839UP59</accession>
<evidence type="ECO:0000256" key="3">
    <source>
        <dbReference type="ARBA" id="ARBA00012154"/>
    </source>
</evidence>
<reference evidence="12 13" key="1">
    <citation type="submission" date="2020-08" db="EMBL/GenBank/DDBJ databases">
        <title>Genomic Encyclopedia of Type Strains, Phase III (KMG-III): the genomes of soil and plant-associated and newly described type strains.</title>
        <authorList>
            <person name="Whitman W."/>
        </authorList>
    </citation>
    <scope>NUCLEOTIDE SEQUENCE [LARGE SCALE GENOMIC DNA]</scope>
    <source>
        <strain evidence="12 13">CECT 8571</strain>
    </source>
</reference>
<sequence>MSQPVFLVGPMGAGKTTIGKQLAQQLGYPFKDSDREIEDRTGADIPWIFDVEGEAGFRQREVVVLADLATQGQLVIATGGGIVMREENRDCLKQSGIVFYLTASTEQLLERTAKDKRRPLLQVADPESRIRELLAIRDPLYAEVATYIINTEKRPPRQVAQEMADLVRNHK</sequence>
<comment type="function">
    <text evidence="11">Catalyzes the specific phosphorylation of the 3-hydroxyl group of shikimic acid using ATP as a cosubstrate.</text>
</comment>
<dbReference type="Pfam" id="PF01202">
    <property type="entry name" value="SKI"/>
    <property type="match status" value="1"/>
</dbReference>
<dbReference type="InterPro" id="IPR023000">
    <property type="entry name" value="Shikimate_kinase_CS"/>
</dbReference>
<dbReference type="InterPro" id="IPR031322">
    <property type="entry name" value="Shikimate/glucono_kinase"/>
</dbReference>
<keyword evidence="4 11" id="KW-0028">Amino-acid biosynthesis</keyword>
<name>A0A839UP59_9GAMM</name>
<evidence type="ECO:0000256" key="5">
    <source>
        <dbReference type="ARBA" id="ARBA00022679"/>
    </source>
</evidence>
<keyword evidence="5 11" id="KW-0808">Transferase</keyword>
<evidence type="ECO:0000256" key="8">
    <source>
        <dbReference type="ARBA" id="ARBA00022840"/>
    </source>
</evidence>
<dbReference type="GO" id="GO:0008652">
    <property type="term" value="P:amino acid biosynthetic process"/>
    <property type="evidence" value="ECO:0007669"/>
    <property type="project" value="UniProtKB-KW"/>
</dbReference>
<dbReference type="UniPathway" id="UPA00053">
    <property type="reaction ID" value="UER00088"/>
</dbReference>
<keyword evidence="11" id="KW-0963">Cytoplasm</keyword>
<dbReference type="PANTHER" id="PTHR21087">
    <property type="entry name" value="SHIKIMATE KINASE"/>
    <property type="match status" value="1"/>
</dbReference>
<evidence type="ECO:0000313" key="12">
    <source>
        <dbReference type="EMBL" id="MBB3167227.1"/>
    </source>
</evidence>
<dbReference type="HAMAP" id="MF_00109">
    <property type="entry name" value="Shikimate_kinase"/>
    <property type="match status" value="1"/>
</dbReference>
<dbReference type="GO" id="GO:0009073">
    <property type="term" value="P:aromatic amino acid family biosynthetic process"/>
    <property type="evidence" value="ECO:0007669"/>
    <property type="project" value="UniProtKB-KW"/>
</dbReference>
<dbReference type="Proteomes" id="UP000559987">
    <property type="component" value="Unassembled WGS sequence"/>
</dbReference>
<dbReference type="InterPro" id="IPR000623">
    <property type="entry name" value="Shikimate_kinase/TSH1"/>
</dbReference>
<feature type="binding site" evidence="11">
    <location>
        <position position="34"/>
    </location>
    <ligand>
        <name>substrate</name>
    </ligand>
</feature>
<dbReference type="CDD" id="cd00464">
    <property type="entry name" value="SK"/>
    <property type="match status" value="1"/>
</dbReference>
<feature type="binding site" evidence="11">
    <location>
        <position position="80"/>
    </location>
    <ligand>
        <name>substrate</name>
    </ligand>
</feature>
<evidence type="ECO:0000256" key="2">
    <source>
        <dbReference type="ARBA" id="ARBA00006997"/>
    </source>
</evidence>
<dbReference type="GO" id="GO:0005829">
    <property type="term" value="C:cytosol"/>
    <property type="evidence" value="ECO:0007669"/>
    <property type="project" value="TreeGrafter"/>
</dbReference>
<dbReference type="NCBIfam" id="NF003456">
    <property type="entry name" value="PRK05057.1"/>
    <property type="match status" value="1"/>
</dbReference>
<evidence type="ECO:0000256" key="11">
    <source>
        <dbReference type="HAMAP-Rule" id="MF_00109"/>
    </source>
</evidence>
<evidence type="ECO:0000256" key="6">
    <source>
        <dbReference type="ARBA" id="ARBA00022741"/>
    </source>
</evidence>
<evidence type="ECO:0000256" key="10">
    <source>
        <dbReference type="ARBA" id="ARBA00048567"/>
    </source>
</evidence>
<dbReference type="EC" id="2.7.1.71" evidence="3 11"/>
<evidence type="ECO:0000313" key="13">
    <source>
        <dbReference type="Proteomes" id="UP000559987"/>
    </source>
</evidence>
<comment type="similarity">
    <text evidence="2 11">Belongs to the shikimate kinase family.</text>
</comment>
<dbReference type="InterPro" id="IPR027417">
    <property type="entry name" value="P-loop_NTPase"/>
</dbReference>
<organism evidence="12 13">
    <name type="scientific">Simiduia aestuariiviva</name>
    <dbReference type="NCBI Taxonomy" id="1510459"/>
    <lineage>
        <taxon>Bacteria</taxon>
        <taxon>Pseudomonadati</taxon>
        <taxon>Pseudomonadota</taxon>
        <taxon>Gammaproteobacteria</taxon>
        <taxon>Cellvibrionales</taxon>
        <taxon>Cellvibrionaceae</taxon>
        <taxon>Simiduia</taxon>
    </lineage>
</organism>
<dbReference type="GO" id="GO:0009423">
    <property type="term" value="P:chorismate biosynthetic process"/>
    <property type="evidence" value="ECO:0007669"/>
    <property type="project" value="UniProtKB-UniRule"/>
</dbReference>
<gene>
    <name evidence="11" type="primary">aroK</name>
    <name evidence="12" type="ORF">FHS30_000403</name>
</gene>
<comment type="caution">
    <text evidence="12">The sequence shown here is derived from an EMBL/GenBank/DDBJ whole genome shotgun (WGS) entry which is preliminary data.</text>
</comment>
<keyword evidence="7 11" id="KW-0418">Kinase</keyword>
<comment type="subcellular location">
    <subcellularLocation>
        <location evidence="11">Cytoplasm</location>
    </subcellularLocation>
</comment>
<evidence type="ECO:0000256" key="1">
    <source>
        <dbReference type="ARBA" id="ARBA00004842"/>
    </source>
</evidence>
<keyword evidence="11" id="KW-0460">Magnesium</keyword>
<evidence type="ECO:0000256" key="4">
    <source>
        <dbReference type="ARBA" id="ARBA00022605"/>
    </source>
</evidence>
<dbReference type="GO" id="GO:0005524">
    <property type="term" value="F:ATP binding"/>
    <property type="evidence" value="ECO:0007669"/>
    <property type="project" value="UniProtKB-UniRule"/>
</dbReference>
<comment type="catalytic activity">
    <reaction evidence="10 11">
        <text>shikimate + ATP = 3-phosphoshikimate + ADP + H(+)</text>
        <dbReference type="Rhea" id="RHEA:13121"/>
        <dbReference type="ChEBI" id="CHEBI:15378"/>
        <dbReference type="ChEBI" id="CHEBI:30616"/>
        <dbReference type="ChEBI" id="CHEBI:36208"/>
        <dbReference type="ChEBI" id="CHEBI:145989"/>
        <dbReference type="ChEBI" id="CHEBI:456216"/>
        <dbReference type="EC" id="2.7.1.71"/>
    </reaction>
</comment>